<name>A0A1M4S6I8_9ACTN</name>
<proteinExistence type="predicted"/>
<protein>
    <submittedName>
        <fullName evidence="1">Nitrate reductase delta subunit</fullName>
    </submittedName>
</protein>
<dbReference type="RefSeq" id="WP_072787693.1">
    <property type="nucleotide sequence ID" value="NZ_FQUL01000001.1"/>
</dbReference>
<dbReference type="AlphaFoldDB" id="A0A1M4S6I8"/>
<dbReference type="OrthoDB" id="9795302at2"/>
<sequence length="296" mass="33598">MSKVDGTSQLSERIELLKIAREVLVSPKLHPELIAALDLGNYTPEVHTQVFAIDLKPYASIYLSEVATLGGEARDVAAGYYRAIGLPVPQEPDALFTMFEHYQGLIETLESSKDDLTLERVRHLRSAFLFEHLLAWVPFYLTALSESYDHFGLFSEALFEFLRDEVEELELDVIGRLPIVLRDRRFFGDEGLNIEAKLSVSLLVSPFSSGLILSQNDMFRCARETDAVTRPGTKSFMLENLLGDRPKEVLQWLVCECERQEQLWSELASDFGEISHSWLRAVQSTKSYLEGLHLVL</sequence>
<evidence type="ECO:0000313" key="2">
    <source>
        <dbReference type="Proteomes" id="UP000184295"/>
    </source>
</evidence>
<accession>A0A1M4S6I8</accession>
<dbReference type="EMBL" id="FQUL01000001">
    <property type="protein sequence ID" value="SHE27801.1"/>
    <property type="molecule type" value="Genomic_DNA"/>
</dbReference>
<dbReference type="STRING" id="1121881.SAMN02745225_00118"/>
<gene>
    <name evidence="1" type="ORF">SAMN02745225_00118</name>
</gene>
<reference evidence="2" key="1">
    <citation type="submission" date="2016-11" db="EMBL/GenBank/DDBJ databases">
        <authorList>
            <person name="Varghese N."/>
            <person name="Submissions S."/>
        </authorList>
    </citation>
    <scope>NUCLEOTIDE SEQUENCE [LARGE SCALE GENOMIC DNA]</scope>
    <source>
        <strain evidence="2">DSM 19514</strain>
    </source>
</reference>
<dbReference type="Pfam" id="PF02613">
    <property type="entry name" value="Nitrate_red_del"/>
    <property type="match status" value="1"/>
</dbReference>
<dbReference type="InterPro" id="IPR036411">
    <property type="entry name" value="TorD-like_sf"/>
</dbReference>
<dbReference type="Proteomes" id="UP000184295">
    <property type="component" value="Unassembled WGS sequence"/>
</dbReference>
<dbReference type="InterPro" id="IPR020945">
    <property type="entry name" value="DMSO/NO3_reduct_chaperone"/>
</dbReference>
<dbReference type="Gene3D" id="1.10.3480.10">
    <property type="entry name" value="TorD-like"/>
    <property type="match status" value="1"/>
</dbReference>
<evidence type="ECO:0000313" key="1">
    <source>
        <dbReference type="EMBL" id="SHE27801.1"/>
    </source>
</evidence>
<organism evidence="1 2">
    <name type="scientific">Ferrithrix thermotolerans DSM 19514</name>
    <dbReference type="NCBI Taxonomy" id="1121881"/>
    <lineage>
        <taxon>Bacteria</taxon>
        <taxon>Bacillati</taxon>
        <taxon>Actinomycetota</taxon>
        <taxon>Acidimicrobiia</taxon>
        <taxon>Acidimicrobiales</taxon>
        <taxon>Acidimicrobiaceae</taxon>
        <taxon>Ferrithrix</taxon>
    </lineage>
</organism>
<keyword evidence="2" id="KW-1185">Reference proteome</keyword>
<dbReference type="SUPFAM" id="SSF89155">
    <property type="entry name" value="TorD-like"/>
    <property type="match status" value="1"/>
</dbReference>